<dbReference type="OrthoDB" id="10677094at2759"/>
<dbReference type="KEGG" id="fcy:FRACYDRAFT_248440"/>
<organism evidence="2 3">
    <name type="scientific">Fragilariopsis cylindrus CCMP1102</name>
    <dbReference type="NCBI Taxonomy" id="635003"/>
    <lineage>
        <taxon>Eukaryota</taxon>
        <taxon>Sar</taxon>
        <taxon>Stramenopiles</taxon>
        <taxon>Ochrophyta</taxon>
        <taxon>Bacillariophyta</taxon>
        <taxon>Bacillariophyceae</taxon>
        <taxon>Bacillariophycidae</taxon>
        <taxon>Bacillariales</taxon>
        <taxon>Bacillariaceae</taxon>
        <taxon>Fragilariopsis</taxon>
    </lineage>
</organism>
<sequence length="341" mass="39713">MNDNFSQITDRGLRTESPSTLENARHALDETKTKREKLQGRLVKLQIERREMKLFCKEQRDRIACVSCNWFYGTIIFQPQLWLRGGCKGKIERAKRKLDITRENLPRIQTFIRHLEIDELPEIERQVELRLEDLEFLTTSETKRKNLEELALSQFPSPALLALQCSLESIHEEINNTKQAKDSLDYIIIQFESSVHLHYGIAKTHLKEAAAHNIIYESIERSDVSSIARSQVDEIDQSIIDMSFRENDIVNRSYSEGRKEIKQAERSLRLALASVPIFIRQRQSRIYSELVNSTKDQFVNDNPRGGCQSSQERRMNIQLTMDLVTYAMGLLEEQIRTVQSI</sequence>
<evidence type="ECO:0000313" key="2">
    <source>
        <dbReference type="EMBL" id="OEU09591.1"/>
    </source>
</evidence>
<keyword evidence="1" id="KW-0175">Coiled coil</keyword>
<gene>
    <name evidence="2" type="ORF">FRACYDRAFT_248440</name>
</gene>
<reference evidence="2 3" key="1">
    <citation type="submission" date="2016-09" db="EMBL/GenBank/DDBJ databases">
        <title>Extensive genetic diversity and differential bi-allelic expression allows diatom success in the polar Southern Ocean.</title>
        <authorList>
            <consortium name="DOE Joint Genome Institute"/>
            <person name="Mock T."/>
            <person name="Otillar R.P."/>
            <person name="Strauss J."/>
            <person name="Dupont C."/>
            <person name="Frickenhaus S."/>
            <person name="Maumus F."/>
            <person name="Mcmullan M."/>
            <person name="Sanges R."/>
            <person name="Schmutz J."/>
            <person name="Toseland A."/>
            <person name="Valas R."/>
            <person name="Veluchamy A."/>
            <person name="Ward B.J."/>
            <person name="Allen A."/>
            <person name="Barry K."/>
            <person name="Falciatore A."/>
            <person name="Ferrante M."/>
            <person name="Fortunato A.E."/>
            <person name="Gloeckner G."/>
            <person name="Gruber A."/>
            <person name="Hipkin R."/>
            <person name="Janech M."/>
            <person name="Kroth P."/>
            <person name="Leese F."/>
            <person name="Lindquist E."/>
            <person name="Lyon B.R."/>
            <person name="Martin J."/>
            <person name="Mayer C."/>
            <person name="Parker M."/>
            <person name="Quesneville H."/>
            <person name="Raymond J."/>
            <person name="Uhlig C."/>
            <person name="Valentin K.U."/>
            <person name="Worden A.Z."/>
            <person name="Armbrust E.V."/>
            <person name="Bowler C."/>
            <person name="Green B."/>
            <person name="Moulton V."/>
            <person name="Van Oosterhout C."/>
            <person name="Grigoriev I."/>
        </authorList>
    </citation>
    <scope>NUCLEOTIDE SEQUENCE [LARGE SCALE GENOMIC DNA]</scope>
    <source>
        <strain evidence="2 3">CCMP1102</strain>
    </source>
</reference>
<dbReference type="AlphaFoldDB" id="A0A1E7EUE4"/>
<dbReference type="EMBL" id="KV784375">
    <property type="protein sequence ID" value="OEU09591.1"/>
    <property type="molecule type" value="Genomic_DNA"/>
</dbReference>
<dbReference type="Proteomes" id="UP000095751">
    <property type="component" value="Unassembled WGS sequence"/>
</dbReference>
<keyword evidence="3" id="KW-1185">Reference proteome</keyword>
<evidence type="ECO:0000313" key="3">
    <source>
        <dbReference type="Proteomes" id="UP000095751"/>
    </source>
</evidence>
<dbReference type="InParanoid" id="A0A1E7EUE4"/>
<name>A0A1E7EUE4_9STRA</name>
<feature type="coiled-coil region" evidence="1">
    <location>
        <begin position="21"/>
        <end position="48"/>
    </location>
</feature>
<protein>
    <submittedName>
        <fullName evidence="2">Uncharacterized protein</fullName>
    </submittedName>
</protein>
<accession>A0A1E7EUE4</accession>
<evidence type="ECO:0000256" key="1">
    <source>
        <dbReference type="SAM" id="Coils"/>
    </source>
</evidence>
<proteinExistence type="predicted"/>